<keyword evidence="4" id="KW-1185">Reference proteome</keyword>
<dbReference type="InterPro" id="IPR038586">
    <property type="entry name" value="Tctex-1-like_sf"/>
</dbReference>
<dbReference type="GO" id="GO:0005868">
    <property type="term" value="C:cytoplasmic dynein complex"/>
    <property type="evidence" value="ECO:0007669"/>
    <property type="project" value="TreeGrafter"/>
</dbReference>
<reference evidence="3" key="1">
    <citation type="submission" date="2023-01" db="EMBL/GenBank/DDBJ databases">
        <title>Genome assembly of the deep-sea coral Lophelia pertusa.</title>
        <authorList>
            <person name="Herrera S."/>
            <person name="Cordes E."/>
        </authorList>
    </citation>
    <scope>NUCLEOTIDE SEQUENCE</scope>
    <source>
        <strain evidence="3">USNM1676648</strain>
        <tissue evidence="3">Polyp</tissue>
    </source>
</reference>
<gene>
    <name evidence="3" type="ORF">OS493_014497</name>
</gene>
<evidence type="ECO:0000256" key="1">
    <source>
        <dbReference type="ARBA" id="ARBA00005361"/>
    </source>
</evidence>
<dbReference type="InterPro" id="IPR005334">
    <property type="entry name" value="Tctex-1-like"/>
</dbReference>
<feature type="compositionally biased region" description="Polar residues" evidence="2">
    <location>
        <begin position="30"/>
        <end position="42"/>
    </location>
</feature>
<dbReference type="Proteomes" id="UP001163046">
    <property type="component" value="Unassembled WGS sequence"/>
</dbReference>
<proteinExistence type="inferred from homology"/>
<sequence>MDELNGAWHSRERKNSNPFHFTSGHEASQRESNGTPNILNGNTAFTFIPEKEVKPSKRTRKMSLFSFHFNSKSNSEDPKGRVRRSSQPAFNQPSPTSLSPDQDVWPLASLNNHTGSQSSLDSTPCSSRKCSAVSGPVNVDRENIVIHDIIQETLKLQFENVTEYNREACDRLGKNVCQLVKRRVEAMKETSRQSCKIVSVVYVGAVRDHGIEVASQALLDADKDNFTVASYRNGKVFTVGGIMVIPLEK</sequence>
<dbReference type="OrthoDB" id="5972723at2759"/>
<dbReference type="GO" id="GO:0007018">
    <property type="term" value="P:microtubule-based movement"/>
    <property type="evidence" value="ECO:0007669"/>
    <property type="project" value="TreeGrafter"/>
</dbReference>
<feature type="compositionally biased region" description="Polar residues" evidence="2">
    <location>
        <begin position="109"/>
        <end position="127"/>
    </location>
</feature>
<organism evidence="3 4">
    <name type="scientific">Desmophyllum pertusum</name>
    <dbReference type="NCBI Taxonomy" id="174260"/>
    <lineage>
        <taxon>Eukaryota</taxon>
        <taxon>Metazoa</taxon>
        <taxon>Cnidaria</taxon>
        <taxon>Anthozoa</taxon>
        <taxon>Hexacorallia</taxon>
        <taxon>Scleractinia</taxon>
        <taxon>Caryophylliina</taxon>
        <taxon>Caryophylliidae</taxon>
        <taxon>Desmophyllum</taxon>
    </lineage>
</organism>
<feature type="region of interest" description="Disordered" evidence="2">
    <location>
        <begin position="1"/>
        <end position="42"/>
    </location>
</feature>
<comment type="similarity">
    <text evidence="1">Belongs to the dynein light chain Tctex-type family.</text>
</comment>
<accession>A0A9X0CMZ2</accession>
<dbReference type="Pfam" id="PF03645">
    <property type="entry name" value="Tctex-1"/>
    <property type="match status" value="1"/>
</dbReference>
<evidence type="ECO:0000313" key="4">
    <source>
        <dbReference type="Proteomes" id="UP001163046"/>
    </source>
</evidence>
<evidence type="ECO:0000256" key="2">
    <source>
        <dbReference type="SAM" id="MobiDB-lite"/>
    </source>
</evidence>
<dbReference type="PANTHER" id="PTHR21255:SF65">
    <property type="entry name" value="TCTEX1 DOMAIN-CONTAINING PROTEIN 2"/>
    <property type="match status" value="1"/>
</dbReference>
<feature type="region of interest" description="Disordered" evidence="2">
    <location>
        <begin position="69"/>
        <end position="127"/>
    </location>
</feature>
<evidence type="ECO:0000313" key="3">
    <source>
        <dbReference type="EMBL" id="KAJ7361854.1"/>
    </source>
</evidence>
<dbReference type="GO" id="GO:0005737">
    <property type="term" value="C:cytoplasm"/>
    <property type="evidence" value="ECO:0007669"/>
    <property type="project" value="TreeGrafter"/>
</dbReference>
<name>A0A9X0CMZ2_9CNID</name>
<dbReference type="PANTHER" id="PTHR21255">
    <property type="entry name" value="T-COMPLEX-ASSOCIATED-TESTIS-EXPRESSED 1/ DYNEIN LIGHT CHAIN"/>
    <property type="match status" value="1"/>
</dbReference>
<dbReference type="GO" id="GO:0045505">
    <property type="term" value="F:dynein intermediate chain binding"/>
    <property type="evidence" value="ECO:0007669"/>
    <property type="project" value="TreeGrafter"/>
</dbReference>
<dbReference type="CDD" id="cd21451">
    <property type="entry name" value="DLC-like_TCTEX1D"/>
    <property type="match status" value="1"/>
</dbReference>
<dbReference type="AlphaFoldDB" id="A0A9X0CMZ2"/>
<dbReference type="EMBL" id="MU827308">
    <property type="protein sequence ID" value="KAJ7361854.1"/>
    <property type="molecule type" value="Genomic_DNA"/>
</dbReference>
<protein>
    <submittedName>
        <fullName evidence="3">Uncharacterized protein</fullName>
    </submittedName>
</protein>
<comment type="caution">
    <text evidence="3">The sequence shown here is derived from an EMBL/GenBank/DDBJ whole genome shotgun (WGS) entry which is preliminary data.</text>
</comment>
<dbReference type="Gene3D" id="3.30.1140.40">
    <property type="entry name" value="Tctex-1"/>
    <property type="match status" value="1"/>
</dbReference>
<feature type="compositionally biased region" description="Polar residues" evidence="2">
    <location>
        <begin position="85"/>
        <end position="100"/>
    </location>
</feature>